<organism evidence="2 3">
    <name type="scientific">Streptomyces lavenduligriseus</name>
    <dbReference type="NCBI Taxonomy" id="67315"/>
    <lineage>
        <taxon>Bacteria</taxon>
        <taxon>Bacillati</taxon>
        <taxon>Actinomycetota</taxon>
        <taxon>Actinomycetes</taxon>
        <taxon>Kitasatosporales</taxon>
        <taxon>Streptomycetaceae</taxon>
        <taxon>Streptomyces</taxon>
    </lineage>
</organism>
<proteinExistence type="predicted"/>
<dbReference type="Proteomes" id="UP001202052">
    <property type="component" value="Unassembled WGS sequence"/>
</dbReference>
<dbReference type="EMBL" id="JAMCCK010000219">
    <property type="protein sequence ID" value="MCL3999237.1"/>
    <property type="molecule type" value="Genomic_DNA"/>
</dbReference>
<accession>A0ABT0P674</accession>
<gene>
    <name evidence="2" type="ORF">M4438_38120</name>
</gene>
<dbReference type="RefSeq" id="WP_249493736.1">
    <property type="nucleotide sequence ID" value="NZ_JAMCCK010000219.1"/>
</dbReference>
<reference evidence="2 3" key="1">
    <citation type="submission" date="2022-05" db="EMBL/GenBank/DDBJ databases">
        <title>Genome Resource of Streptomyces lavenduligriseus GA1-1, a Strain with Broad-Spectrum Antifungal Activity against Phytopathogenic Fungi.</title>
        <authorList>
            <person name="Qi D."/>
        </authorList>
    </citation>
    <scope>NUCLEOTIDE SEQUENCE [LARGE SCALE GENOMIC DNA]</scope>
    <source>
        <strain evidence="2 3">GA1-1</strain>
    </source>
</reference>
<evidence type="ECO:0000313" key="3">
    <source>
        <dbReference type="Proteomes" id="UP001202052"/>
    </source>
</evidence>
<keyword evidence="3" id="KW-1185">Reference proteome</keyword>
<evidence type="ECO:0000256" key="1">
    <source>
        <dbReference type="SAM" id="MobiDB-lite"/>
    </source>
</evidence>
<name>A0ABT0P674_9ACTN</name>
<sequence length="86" mass="8762">TETRRPGTGRGHHVLVRPANKENHAVIRAHHRCKGGAAQLGATGPGRPGPFGIWPADGGCDEEDQGHEQLAGDPSAGGALSQPATG</sequence>
<evidence type="ECO:0000313" key="2">
    <source>
        <dbReference type="EMBL" id="MCL3999237.1"/>
    </source>
</evidence>
<feature type="region of interest" description="Disordered" evidence="1">
    <location>
        <begin position="37"/>
        <end position="86"/>
    </location>
</feature>
<feature type="non-terminal residue" evidence="2">
    <location>
        <position position="1"/>
    </location>
</feature>
<protein>
    <submittedName>
        <fullName evidence="2">Uncharacterized protein</fullName>
    </submittedName>
</protein>
<comment type="caution">
    <text evidence="2">The sequence shown here is derived from an EMBL/GenBank/DDBJ whole genome shotgun (WGS) entry which is preliminary data.</text>
</comment>